<dbReference type="Pfam" id="PF19842">
    <property type="entry name" value="YqeC"/>
    <property type="match status" value="1"/>
</dbReference>
<dbReference type="InterPro" id="IPR017587">
    <property type="entry name" value="YqeC"/>
</dbReference>
<proteinExistence type="predicted"/>
<organism evidence="1 2">
    <name type="scientific">Tepidiforma flava</name>
    <dbReference type="NCBI Taxonomy" id="3004094"/>
    <lineage>
        <taxon>Bacteria</taxon>
        <taxon>Bacillati</taxon>
        <taxon>Chloroflexota</taxon>
        <taxon>Tepidiformia</taxon>
        <taxon>Tepidiformales</taxon>
        <taxon>Tepidiformaceae</taxon>
        <taxon>Tepidiforma</taxon>
    </lineage>
</organism>
<protein>
    <submittedName>
        <fullName evidence="1">Selenium cofactor biosynthesis protein YqeC</fullName>
    </submittedName>
</protein>
<name>A0ABY7M6X1_9CHLR</name>
<gene>
    <name evidence="1" type="primary">yqeC</name>
    <name evidence="1" type="ORF">O0235_01285</name>
</gene>
<dbReference type="Proteomes" id="UP001212803">
    <property type="component" value="Chromosome"/>
</dbReference>
<sequence>MSLLEAFGAGPGSMVAAVGGGGKTSLVFRLAFEAQERGIPAAVTTTVKFTRPAGLPMPPLAAAEPGGAAERCAAALAAGGAVTLVSGEGDRGRLLGFAPGEVDRLREPGRIVLVEADGSAHRPFKAPAAHEPVIPGAATHVVVCAGLQALGRPLDERWVHRPELAARLCGLQPGQPLTAEAMAAVLLHPEGGRKGVPPGARLLALLNAPAGFDGSRDAVRLADALAAGGFEAAVIATAHLGIVYGVTRHGMVSAPAAHHG</sequence>
<dbReference type="RefSeq" id="WP_270056788.1">
    <property type="nucleotide sequence ID" value="NZ_CP115149.1"/>
</dbReference>
<keyword evidence="2" id="KW-1185">Reference proteome</keyword>
<reference evidence="1 2" key="1">
    <citation type="journal article" date="2023" name="ISME J.">
        <title>Thermophilic Dehalococcoidia with unusual traits shed light on an unexpected past.</title>
        <authorList>
            <person name="Palmer M."/>
            <person name="Covington J.K."/>
            <person name="Zhou E.M."/>
            <person name="Thomas S.C."/>
            <person name="Habib N."/>
            <person name="Seymour C.O."/>
            <person name="Lai D."/>
            <person name="Johnston J."/>
            <person name="Hashimi A."/>
            <person name="Jiao J.Y."/>
            <person name="Muok A.R."/>
            <person name="Liu L."/>
            <person name="Xian W.D."/>
            <person name="Zhi X.Y."/>
            <person name="Li M.M."/>
            <person name="Silva L.P."/>
            <person name="Bowen B.P."/>
            <person name="Louie K."/>
            <person name="Briegel A."/>
            <person name="Pett-Ridge J."/>
            <person name="Weber P.K."/>
            <person name="Tocheva E.I."/>
            <person name="Woyke T."/>
            <person name="Northen T.R."/>
            <person name="Mayali X."/>
            <person name="Li W.J."/>
            <person name="Hedlund B.P."/>
        </authorList>
    </citation>
    <scope>NUCLEOTIDE SEQUENCE [LARGE SCALE GENOMIC DNA]</scope>
    <source>
        <strain evidence="1 2">YIM 72310</strain>
    </source>
</reference>
<evidence type="ECO:0000313" key="1">
    <source>
        <dbReference type="EMBL" id="WBL36264.1"/>
    </source>
</evidence>
<dbReference type="NCBIfam" id="TIGR03172">
    <property type="entry name" value="selenium cofactor biosynthesis protein YqeC"/>
    <property type="match status" value="1"/>
</dbReference>
<dbReference type="EMBL" id="CP115149">
    <property type="protein sequence ID" value="WBL36264.1"/>
    <property type="molecule type" value="Genomic_DNA"/>
</dbReference>
<evidence type="ECO:0000313" key="2">
    <source>
        <dbReference type="Proteomes" id="UP001212803"/>
    </source>
</evidence>
<accession>A0ABY7M6X1</accession>